<protein>
    <submittedName>
        <fullName evidence="7">Oligosaccharide flippase family protein</fullName>
    </submittedName>
</protein>
<dbReference type="AlphaFoldDB" id="A0A9D1VPT3"/>
<proteinExistence type="predicted"/>
<dbReference type="GO" id="GO:0005886">
    <property type="term" value="C:plasma membrane"/>
    <property type="evidence" value="ECO:0007669"/>
    <property type="project" value="UniProtKB-SubCell"/>
</dbReference>
<evidence type="ECO:0000256" key="4">
    <source>
        <dbReference type="ARBA" id="ARBA00022989"/>
    </source>
</evidence>
<evidence type="ECO:0000256" key="1">
    <source>
        <dbReference type="ARBA" id="ARBA00004651"/>
    </source>
</evidence>
<feature type="transmembrane region" description="Helical" evidence="6">
    <location>
        <begin position="12"/>
        <end position="29"/>
    </location>
</feature>
<dbReference type="PANTHER" id="PTHR30250:SF11">
    <property type="entry name" value="O-ANTIGEN TRANSPORTER-RELATED"/>
    <property type="match status" value="1"/>
</dbReference>
<keyword evidence="2" id="KW-1003">Cell membrane</keyword>
<feature type="transmembrane region" description="Helical" evidence="6">
    <location>
        <begin position="437"/>
        <end position="454"/>
    </location>
</feature>
<evidence type="ECO:0000313" key="7">
    <source>
        <dbReference type="EMBL" id="HIX44629.1"/>
    </source>
</evidence>
<feature type="transmembrane region" description="Helical" evidence="6">
    <location>
        <begin position="404"/>
        <end position="425"/>
    </location>
</feature>
<feature type="transmembrane region" description="Helical" evidence="6">
    <location>
        <begin position="83"/>
        <end position="109"/>
    </location>
</feature>
<keyword evidence="5 6" id="KW-0472">Membrane</keyword>
<feature type="transmembrane region" description="Helical" evidence="6">
    <location>
        <begin position="49"/>
        <end position="71"/>
    </location>
</feature>
<keyword evidence="3 6" id="KW-0812">Transmembrane</keyword>
<evidence type="ECO:0000256" key="3">
    <source>
        <dbReference type="ARBA" id="ARBA00022692"/>
    </source>
</evidence>
<gene>
    <name evidence="7" type="ORF">H9982_00235</name>
</gene>
<comment type="caution">
    <text evidence="7">The sequence shown here is derived from an EMBL/GenBank/DDBJ whole genome shotgun (WGS) entry which is preliminary data.</text>
</comment>
<dbReference type="PANTHER" id="PTHR30250">
    <property type="entry name" value="PST FAMILY PREDICTED COLANIC ACID TRANSPORTER"/>
    <property type="match status" value="1"/>
</dbReference>
<feature type="transmembrane region" description="Helical" evidence="6">
    <location>
        <begin position="353"/>
        <end position="372"/>
    </location>
</feature>
<feature type="transmembrane region" description="Helical" evidence="6">
    <location>
        <begin position="192"/>
        <end position="211"/>
    </location>
</feature>
<feature type="transmembrane region" description="Helical" evidence="6">
    <location>
        <begin position="466"/>
        <end position="485"/>
    </location>
</feature>
<feature type="transmembrane region" description="Helical" evidence="6">
    <location>
        <begin position="271"/>
        <end position="293"/>
    </location>
</feature>
<dbReference type="EMBL" id="DXFB01000006">
    <property type="protein sequence ID" value="HIX44629.1"/>
    <property type="molecule type" value="Genomic_DNA"/>
</dbReference>
<name>A0A9D1VPT3_9BACT</name>
<reference evidence="7" key="1">
    <citation type="journal article" date="2021" name="PeerJ">
        <title>Extensive microbial diversity within the chicken gut microbiome revealed by metagenomics and culture.</title>
        <authorList>
            <person name="Gilroy R."/>
            <person name="Ravi A."/>
            <person name="Getino M."/>
            <person name="Pursley I."/>
            <person name="Horton D.L."/>
            <person name="Alikhan N.F."/>
            <person name="Baker D."/>
            <person name="Gharbi K."/>
            <person name="Hall N."/>
            <person name="Watson M."/>
            <person name="Adriaenssens E.M."/>
            <person name="Foster-Nyarko E."/>
            <person name="Jarju S."/>
            <person name="Secka A."/>
            <person name="Antonio M."/>
            <person name="Oren A."/>
            <person name="Chaudhuri R.R."/>
            <person name="La Ragione R."/>
            <person name="Hildebrand F."/>
            <person name="Pallen M.J."/>
        </authorList>
    </citation>
    <scope>NUCLEOTIDE SEQUENCE</scope>
    <source>
        <strain evidence="7">ChiHjej12B11-16260</strain>
    </source>
</reference>
<accession>A0A9D1VPT3</accession>
<feature type="transmembrane region" description="Helical" evidence="6">
    <location>
        <begin position="154"/>
        <end position="177"/>
    </location>
</feature>
<dbReference type="InterPro" id="IPR050833">
    <property type="entry name" value="Poly_Biosynth_Transport"/>
</dbReference>
<evidence type="ECO:0000256" key="5">
    <source>
        <dbReference type="ARBA" id="ARBA00023136"/>
    </source>
</evidence>
<sequence length="500" mass="56723">MGGGLKSLAKDTFVYGLSSIIGRFLNWLLVPMYVRVLPSPGDYGIVTNLYGWTALLLAFLTFGMETTFFRFSTRKEEHDPMQVYANALLFVTALSGLFLVAGFSLLSPISAALGYASHPEYVGMLMFIVALDAVTSISFARLRSEEKAWKFAGIKLFNIGLNIVLNLFFLLLCPLLYRHAPQSVEWFYRPDYGVGYILVSNVITSLANVALLYRELTGFKVHIDVSRMRRMFLYAFPVLAMSIAGILNQSVDKILFPFLFDDKAEAATQLGIYGACFKIAVVMVMFIQAYRYAVEPFIFKKSRESDDRRTNAVTTLYFTIFSLLIFLGVTFYLDDLFKYLVSPLYYEGLRVVPVVMLGEFLYGLYFNLSFWYKLNDQTYWGTWFTVIGCVITISIIVWGVPQYGYIACAWATVACNAVMLLLSYFIGRKRYPVPYPLLKIGGYVALAGVLYLLGECLPIETPLWRVLWRTLLLVVYIVVAVRRDFPISSLPVIGKYFTAK</sequence>
<dbReference type="Proteomes" id="UP000824246">
    <property type="component" value="Unassembled WGS sequence"/>
</dbReference>
<reference evidence="7" key="2">
    <citation type="submission" date="2021-04" db="EMBL/GenBank/DDBJ databases">
        <authorList>
            <person name="Gilroy R."/>
        </authorList>
    </citation>
    <scope>NUCLEOTIDE SEQUENCE</scope>
    <source>
        <strain evidence="7">ChiHjej12B11-16260</strain>
    </source>
</reference>
<feature type="transmembrane region" description="Helical" evidence="6">
    <location>
        <begin position="379"/>
        <end position="398"/>
    </location>
</feature>
<feature type="transmembrane region" description="Helical" evidence="6">
    <location>
        <begin position="232"/>
        <end position="251"/>
    </location>
</feature>
<evidence type="ECO:0000256" key="2">
    <source>
        <dbReference type="ARBA" id="ARBA00022475"/>
    </source>
</evidence>
<dbReference type="InterPro" id="IPR002797">
    <property type="entry name" value="Polysacc_synth"/>
</dbReference>
<feature type="transmembrane region" description="Helical" evidence="6">
    <location>
        <begin position="121"/>
        <end position="142"/>
    </location>
</feature>
<keyword evidence="4 6" id="KW-1133">Transmembrane helix</keyword>
<evidence type="ECO:0000313" key="8">
    <source>
        <dbReference type="Proteomes" id="UP000824246"/>
    </source>
</evidence>
<evidence type="ECO:0000256" key="6">
    <source>
        <dbReference type="SAM" id="Phobius"/>
    </source>
</evidence>
<comment type="subcellular location">
    <subcellularLocation>
        <location evidence="1">Cell membrane</location>
        <topology evidence="1">Multi-pass membrane protein</topology>
    </subcellularLocation>
</comment>
<feature type="transmembrane region" description="Helical" evidence="6">
    <location>
        <begin position="314"/>
        <end position="333"/>
    </location>
</feature>
<dbReference type="Pfam" id="PF01943">
    <property type="entry name" value="Polysacc_synt"/>
    <property type="match status" value="1"/>
</dbReference>
<organism evidence="7 8">
    <name type="scientific">Candidatus Barnesiella excrementipullorum</name>
    <dbReference type="NCBI Taxonomy" id="2838479"/>
    <lineage>
        <taxon>Bacteria</taxon>
        <taxon>Pseudomonadati</taxon>
        <taxon>Bacteroidota</taxon>
        <taxon>Bacteroidia</taxon>
        <taxon>Bacteroidales</taxon>
        <taxon>Barnesiellaceae</taxon>
        <taxon>Barnesiella</taxon>
    </lineage>
</organism>